<dbReference type="eggNOG" id="COG4188">
    <property type="taxonomic scope" value="Bacteria"/>
</dbReference>
<dbReference type="InterPro" id="IPR029058">
    <property type="entry name" value="AB_hydrolase_fold"/>
</dbReference>
<gene>
    <name evidence="2" type="ordered locus">SAR116_2159</name>
</gene>
<dbReference type="EMBL" id="CP001751">
    <property type="protein sequence ID" value="ADE40402.1"/>
    <property type="molecule type" value="Genomic_DNA"/>
</dbReference>
<accession>D5BNW8</accession>
<keyword evidence="3" id="KW-1185">Reference proteome</keyword>
<keyword evidence="1" id="KW-0732">Signal</keyword>
<dbReference type="OrthoDB" id="9814760at2"/>
<reference evidence="2 3" key="1">
    <citation type="journal article" date="2010" name="J. Bacteriol.">
        <title>Complete genome sequence of "Candidatus Puniceispirillum marinum" IMCC1322, a representative of the SAR116 clade in the Alphaproteobacteria.</title>
        <authorList>
            <person name="Oh H.M."/>
            <person name="Kwon K.K."/>
            <person name="Kang I."/>
            <person name="Kang S.G."/>
            <person name="Lee J.H."/>
            <person name="Kim S.J."/>
            <person name="Cho J.C."/>
        </authorList>
    </citation>
    <scope>NUCLEOTIDE SEQUENCE [LARGE SCALE GENOMIC DNA]</scope>
    <source>
        <strain evidence="2 3">IMCC1322</strain>
    </source>
</reference>
<dbReference type="Proteomes" id="UP000007460">
    <property type="component" value="Chromosome"/>
</dbReference>
<proteinExistence type="predicted"/>
<dbReference type="KEGG" id="apb:SAR116_2159"/>
<evidence type="ECO:0008006" key="4">
    <source>
        <dbReference type="Google" id="ProtNLM"/>
    </source>
</evidence>
<dbReference type="HOGENOM" id="CLU_841651_0_0_5"/>
<sequence length="330" mass="36981">MKLTLFFFALSLWASISGAVAAGFQSLEHNHLKIGVWYPSDMEETDERLGPFDVKFAFDAPLRHGHYQVILMSHGNSGRFRNHHLTAKALADAGFIVIAPEHAADHLVGTSKTFKALHWRTVELNHALEMVLQIDMFRNAIDLSRIHALGYSLGTVTILSSAGAGIDKSIVDVHCQKHDDPNFCDEPDFITRWSIKWKRGVKTPSLEREVPSKFWSKPSINGKVALIAPIGQGIVIEDNMLSAEHVFIAGYVDDKINVPHFHAEPLSKIIPKDKLFDFSIREGHHSAFIAPFAKRVTDIEHITAAIDPPGFDRMASLKMLNDDLVRYFQN</sequence>
<dbReference type="SUPFAM" id="SSF53474">
    <property type="entry name" value="alpha/beta-Hydrolases"/>
    <property type="match status" value="1"/>
</dbReference>
<dbReference type="Gene3D" id="3.40.50.1820">
    <property type="entry name" value="alpha/beta hydrolase"/>
    <property type="match status" value="1"/>
</dbReference>
<dbReference type="RefSeq" id="WP_013047029.1">
    <property type="nucleotide sequence ID" value="NC_014010.1"/>
</dbReference>
<dbReference type="AlphaFoldDB" id="D5BNW8"/>
<feature type="signal peptide" evidence="1">
    <location>
        <begin position="1"/>
        <end position="21"/>
    </location>
</feature>
<protein>
    <recommendedName>
        <fullName evidence="4">Dienelactone hydrolase</fullName>
    </recommendedName>
</protein>
<name>D5BNW8_PUNMI</name>
<organism evidence="2 3">
    <name type="scientific">Puniceispirillum marinum (strain IMCC1322)</name>
    <dbReference type="NCBI Taxonomy" id="488538"/>
    <lineage>
        <taxon>Bacteria</taxon>
        <taxon>Pseudomonadati</taxon>
        <taxon>Pseudomonadota</taxon>
        <taxon>Alphaproteobacteria</taxon>
        <taxon>Candidatus Puniceispirillales</taxon>
        <taxon>Candidatus Puniceispirillaceae</taxon>
        <taxon>Candidatus Puniceispirillum</taxon>
    </lineage>
</organism>
<evidence type="ECO:0000313" key="2">
    <source>
        <dbReference type="EMBL" id="ADE40402.1"/>
    </source>
</evidence>
<feature type="chain" id="PRO_5003069541" description="Dienelactone hydrolase" evidence="1">
    <location>
        <begin position="22"/>
        <end position="330"/>
    </location>
</feature>
<evidence type="ECO:0000256" key="1">
    <source>
        <dbReference type="SAM" id="SignalP"/>
    </source>
</evidence>
<evidence type="ECO:0000313" key="3">
    <source>
        <dbReference type="Proteomes" id="UP000007460"/>
    </source>
</evidence>